<feature type="compositionally biased region" description="Polar residues" evidence="10">
    <location>
        <begin position="25"/>
        <end position="41"/>
    </location>
</feature>
<name>A0A6A6HRE9_9PLEO</name>
<feature type="compositionally biased region" description="Polar residues" evidence="10">
    <location>
        <begin position="520"/>
        <end position="529"/>
    </location>
</feature>
<dbReference type="SUPFAM" id="SSF57667">
    <property type="entry name" value="beta-beta-alpha zinc fingers"/>
    <property type="match status" value="1"/>
</dbReference>
<feature type="compositionally biased region" description="Polar residues" evidence="10">
    <location>
        <begin position="567"/>
        <end position="594"/>
    </location>
</feature>
<dbReference type="GO" id="GO:0000978">
    <property type="term" value="F:RNA polymerase II cis-regulatory region sequence-specific DNA binding"/>
    <property type="evidence" value="ECO:0007669"/>
    <property type="project" value="TreeGrafter"/>
</dbReference>
<feature type="region of interest" description="Disordered" evidence="10">
    <location>
        <begin position="199"/>
        <end position="651"/>
    </location>
</feature>
<dbReference type="PANTHER" id="PTHR23235:SF127">
    <property type="entry name" value="TRANSCRIPTION FACTOR, PUTATIVE (AFU_ORTHOLOGUE AFUA_3G09820)-RELATED"/>
    <property type="match status" value="1"/>
</dbReference>
<dbReference type="InterPro" id="IPR013087">
    <property type="entry name" value="Znf_C2H2_type"/>
</dbReference>
<evidence type="ECO:0000313" key="13">
    <source>
        <dbReference type="Proteomes" id="UP000800094"/>
    </source>
</evidence>
<dbReference type="FunFam" id="3.30.160.60:FF:000758">
    <property type="entry name" value="C2H2 transcription factor, putative"/>
    <property type="match status" value="1"/>
</dbReference>
<dbReference type="PROSITE" id="PS50157">
    <property type="entry name" value="ZINC_FINGER_C2H2_2"/>
    <property type="match status" value="2"/>
</dbReference>
<dbReference type="Gene3D" id="3.30.160.60">
    <property type="entry name" value="Classic Zinc Finger"/>
    <property type="match status" value="2"/>
</dbReference>
<evidence type="ECO:0000259" key="11">
    <source>
        <dbReference type="PROSITE" id="PS50157"/>
    </source>
</evidence>
<dbReference type="GO" id="GO:0005634">
    <property type="term" value="C:nucleus"/>
    <property type="evidence" value="ECO:0007669"/>
    <property type="project" value="UniProtKB-SubCell"/>
</dbReference>
<dbReference type="InterPro" id="IPR036236">
    <property type="entry name" value="Znf_C2H2_sf"/>
</dbReference>
<evidence type="ECO:0000256" key="7">
    <source>
        <dbReference type="ARBA" id="ARBA00023163"/>
    </source>
</evidence>
<reference evidence="12" key="1">
    <citation type="journal article" date="2020" name="Stud. Mycol.">
        <title>101 Dothideomycetes genomes: a test case for predicting lifestyles and emergence of pathogens.</title>
        <authorList>
            <person name="Haridas S."/>
            <person name="Albert R."/>
            <person name="Binder M."/>
            <person name="Bloem J."/>
            <person name="Labutti K."/>
            <person name="Salamov A."/>
            <person name="Andreopoulos B."/>
            <person name="Baker S."/>
            <person name="Barry K."/>
            <person name="Bills G."/>
            <person name="Bluhm B."/>
            <person name="Cannon C."/>
            <person name="Castanera R."/>
            <person name="Culley D."/>
            <person name="Daum C."/>
            <person name="Ezra D."/>
            <person name="Gonzalez J."/>
            <person name="Henrissat B."/>
            <person name="Kuo A."/>
            <person name="Liang C."/>
            <person name="Lipzen A."/>
            <person name="Lutzoni F."/>
            <person name="Magnuson J."/>
            <person name="Mondo S."/>
            <person name="Nolan M."/>
            <person name="Ohm R."/>
            <person name="Pangilinan J."/>
            <person name="Park H.-J."/>
            <person name="Ramirez L."/>
            <person name="Alfaro M."/>
            <person name="Sun H."/>
            <person name="Tritt A."/>
            <person name="Yoshinaga Y."/>
            <person name="Zwiers L.-H."/>
            <person name="Turgeon B."/>
            <person name="Goodwin S."/>
            <person name="Spatafora J."/>
            <person name="Crous P."/>
            <person name="Grigoriev I."/>
        </authorList>
    </citation>
    <scope>NUCLEOTIDE SEQUENCE</scope>
    <source>
        <strain evidence="12">CBS 122368</strain>
    </source>
</reference>
<dbReference type="GO" id="GO:0008270">
    <property type="term" value="F:zinc ion binding"/>
    <property type="evidence" value="ECO:0007669"/>
    <property type="project" value="UniProtKB-KW"/>
</dbReference>
<feature type="region of interest" description="Disordered" evidence="10">
    <location>
        <begin position="1"/>
        <end position="140"/>
    </location>
</feature>
<dbReference type="OrthoDB" id="624345at2759"/>
<feature type="compositionally biased region" description="Polar residues" evidence="10">
    <location>
        <begin position="454"/>
        <end position="466"/>
    </location>
</feature>
<feature type="compositionally biased region" description="Acidic residues" evidence="10">
    <location>
        <begin position="112"/>
        <end position="127"/>
    </location>
</feature>
<feature type="compositionally biased region" description="Basic and acidic residues" evidence="10">
    <location>
        <begin position="44"/>
        <end position="54"/>
    </location>
</feature>
<feature type="domain" description="C2H2-type" evidence="11">
    <location>
        <begin position="174"/>
        <end position="201"/>
    </location>
</feature>
<feature type="compositionally biased region" description="Polar residues" evidence="10">
    <location>
        <begin position="545"/>
        <end position="559"/>
    </location>
</feature>
<organism evidence="12 13">
    <name type="scientific">Trematosphaeria pertusa</name>
    <dbReference type="NCBI Taxonomy" id="390896"/>
    <lineage>
        <taxon>Eukaryota</taxon>
        <taxon>Fungi</taxon>
        <taxon>Dikarya</taxon>
        <taxon>Ascomycota</taxon>
        <taxon>Pezizomycotina</taxon>
        <taxon>Dothideomycetes</taxon>
        <taxon>Pleosporomycetidae</taxon>
        <taxon>Pleosporales</taxon>
        <taxon>Massarineae</taxon>
        <taxon>Trematosphaeriaceae</taxon>
        <taxon>Trematosphaeria</taxon>
    </lineage>
</organism>
<keyword evidence="5" id="KW-0862">Zinc</keyword>
<gene>
    <name evidence="12" type="ORF">BU26DRAFT_188356</name>
</gene>
<evidence type="ECO:0000313" key="12">
    <source>
        <dbReference type="EMBL" id="KAF2240734.1"/>
    </source>
</evidence>
<dbReference type="EMBL" id="ML987215">
    <property type="protein sequence ID" value="KAF2240734.1"/>
    <property type="molecule type" value="Genomic_DNA"/>
</dbReference>
<keyword evidence="8" id="KW-0539">Nucleus</keyword>
<feature type="compositionally biased region" description="Polar residues" evidence="10">
    <location>
        <begin position="1"/>
        <end position="11"/>
    </location>
</feature>
<evidence type="ECO:0000256" key="6">
    <source>
        <dbReference type="ARBA" id="ARBA00023015"/>
    </source>
</evidence>
<evidence type="ECO:0000256" key="3">
    <source>
        <dbReference type="ARBA" id="ARBA00022737"/>
    </source>
</evidence>
<dbReference type="GeneID" id="54573813"/>
<feature type="compositionally biased region" description="Low complexity" evidence="10">
    <location>
        <begin position="687"/>
        <end position="699"/>
    </location>
</feature>
<feature type="compositionally biased region" description="Polar residues" evidence="10">
    <location>
        <begin position="75"/>
        <end position="91"/>
    </location>
</feature>
<feature type="compositionally biased region" description="Polar residues" evidence="10">
    <location>
        <begin position="400"/>
        <end position="410"/>
    </location>
</feature>
<proteinExistence type="predicted"/>
<evidence type="ECO:0000256" key="8">
    <source>
        <dbReference type="ARBA" id="ARBA00023242"/>
    </source>
</evidence>
<accession>A0A6A6HRE9</accession>
<feature type="compositionally biased region" description="Polar residues" evidence="10">
    <location>
        <begin position="334"/>
        <end position="348"/>
    </location>
</feature>
<keyword evidence="4 9" id="KW-0863">Zinc-finger</keyword>
<keyword evidence="13" id="KW-1185">Reference proteome</keyword>
<keyword evidence="2" id="KW-0479">Metal-binding</keyword>
<evidence type="ECO:0000256" key="10">
    <source>
        <dbReference type="SAM" id="MobiDB-lite"/>
    </source>
</evidence>
<keyword evidence="6" id="KW-0805">Transcription regulation</keyword>
<dbReference type="FunFam" id="3.30.160.60:FF:000606">
    <property type="entry name" value="C2H2 transcription factor, putative"/>
    <property type="match status" value="1"/>
</dbReference>
<dbReference type="PANTHER" id="PTHR23235">
    <property type="entry name" value="KRUEPPEL-LIKE TRANSCRIPTION FACTOR"/>
    <property type="match status" value="1"/>
</dbReference>
<feature type="compositionally biased region" description="Basic and acidic residues" evidence="10">
    <location>
        <begin position="411"/>
        <end position="424"/>
    </location>
</feature>
<feature type="compositionally biased region" description="Low complexity" evidence="10">
    <location>
        <begin position="249"/>
        <end position="261"/>
    </location>
</feature>
<protein>
    <recommendedName>
        <fullName evidence="11">C2H2-type domain-containing protein</fullName>
    </recommendedName>
</protein>
<feature type="compositionally biased region" description="Polar residues" evidence="10">
    <location>
        <begin position="624"/>
        <end position="645"/>
    </location>
</feature>
<comment type="subcellular location">
    <subcellularLocation>
        <location evidence="1">Nucleus</location>
    </subcellularLocation>
</comment>
<dbReference type="RefSeq" id="XP_033675738.1">
    <property type="nucleotide sequence ID" value="XM_033820483.1"/>
</dbReference>
<feature type="domain" description="C2H2-type" evidence="11">
    <location>
        <begin position="143"/>
        <end position="173"/>
    </location>
</feature>
<evidence type="ECO:0000256" key="9">
    <source>
        <dbReference type="PROSITE-ProRule" id="PRU00042"/>
    </source>
</evidence>
<feature type="compositionally biased region" description="Low complexity" evidence="10">
    <location>
        <begin position="316"/>
        <end position="333"/>
    </location>
</feature>
<dbReference type="AlphaFoldDB" id="A0A6A6HRE9"/>
<keyword evidence="3" id="KW-0677">Repeat</keyword>
<keyword evidence="7" id="KW-0804">Transcription</keyword>
<dbReference type="Proteomes" id="UP000800094">
    <property type="component" value="Unassembled WGS sequence"/>
</dbReference>
<evidence type="ECO:0000256" key="5">
    <source>
        <dbReference type="ARBA" id="ARBA00022833"/>
    </source>
</evidence>
<feature type="compositionally biased region" description="Pro residues" evidence="10">
    <location>
        <begin position="372"/>
        <end position="384"/>
    </location>
</feature>
<feature type="region of interest" description="Disordered" evidence="10">
    <location>
        <begin position="687"/>
        <end position="724"/>
    </location>
</feature>
<dbReference type="GO" id="GO:0000981">
    <property type="term" value="F:DNA-binding transcription factor activity, RNA polymerase II-specific"/>
    <property type="evidence" value="ECO:0007669"/>
    <property type="project" value="TreeGrafter"/>
</dbReference>
<feature type="compositionally biased region" description="Low complexity" evidence="10">
    <location>
        <begin position="385"/>
        <end position="399"/>
    </location>
</feature>
<evidence type="ECO:0000256" key="1">
    <source>
        <dbReference type="ARBA" id="ARBA00004123"/>
    </source>
</evidence>
<evidence type="ECO:0000256" key="4">
    <source>
        <dbReference type="ARBA" id="ARBA00022771"/>
    </source>
</evidence>
<evidence type="ECO:0000256" key="2">
    <source>
        <dbReference type="ARBA" id="ARBA00022723"/>
    </source>
</evidence>
<sequence length="747" mass="81049">MSTFQAVNTTLMVPEPPPGRAGEETTPTTPRPNSKFFTESKASAPEDVRAEDPSAKTPTRNSFGGLAGQRPLPTSPFTPSRELSTTPSRNGLLSRENSHRSTQSVGSQDVEMGGDEEGHDVSDDESVNSEAKQASKKKKGQRFFCTDFPPCHLSFTRSEHLARHIRKHTGERPFQCHCSRRFSRLDNLRQHAQTVHVNEDIPGDSLAATGTRFQRQIRTDRVRPPGNRSRSNTLGSTGGHSRGHSRNLSASSITSTASSISVSQPPDVRRRPPPLAMANDGTARARLSLNTLDTYNPPLMGSPGPQIVEYGTQSNGPTTPTSATFSTAAGSPSQFGSTMQSPVSSASRPVSWGGAAPTGRRLSVPSNGNPFSGPPGQFPPPFITPLPSATSSTFSGQSSLYASPTASNFPDSRRESNAEADWRRRTWHPGTYSGPRPATSGLGYYQTPDAPRPSFTSQPAASQTTRLPGIESFDHAPPLPSLPRRQPSPMQIDTPTRPITYHALTDLPPTIRHEKRPSISWDTTLQRGINNLEIASPNPPREPWSQYQGSPGQPSNARPTTAPHPSYFSQQQPRGSPQPIQVSSAEPARTSQEPPVTPRKNKRQAWYNGPLMQQGPGQPPRAVQRTSPEDSSSSEGVPTPSNSSMAEYHPAILHSNGYVEAHPPGVPVEEQKPQASIMDRPHPIHSQYQQYHSHSLSQPAYRPQREPERGPITFGQPLPQPPANDMRRLEALVAVATGEQQAVGNRS</sequence>
<feature type="compositionally biased region" description="Low complexity" evidence="10">
    <location>
        <begin position="482"/>
        <end position="491"/>
    </location>
</feature>
<dbReference type="GO" id="GO:0051701">
    <property type="term" value="P:biological process involved in interaction with host"/>
    <property type="evidence" value="ECO:0007669"/>
    <property type="project" value="UniProtKB-ARBA"/>
</dbReference>